<evidence type="ECO:0000313" key="3">
    <source>
        <dbReference type="Proteomes" id="UP001197609"/>
    </source>
</evidence>
<dbReference type="AlphaFoldDB" id="A0AAJ1EIG7"/>
<name>A0AAJ1EIG7_9BACT</name>
<proteinExistence type="predicted"/>
<dbReference type="Proteomes" id="UP001197609">
    <property type="component" value="Unassembled WGS sequence"/>
</dbReference>
<evidence type="ECO:0000313" key="2">
    <source>
        <dbReference type="EMBL" id="MBZ0158641.1"/>
    </source>
</evidence>
<gene>
    <name evidence="2" type="ORF">K8G79_00590</name>
</gene>
<dbReference type="EMBL" id="JAIOIU010000011">
    <property type="protein sequence ID" value="MBZ0158641.1"/>
    <property type="molecule type" value="Genomic_DNA"/>
</dbReference>
<dbReference type="Pfam" id="PF13692">
    <property type="entry name" value="Glyco_trans_1_4"/>
    <property type="match status" value="1"/>
</dbReference>
<keyword evidence="1" id="KW-0808">Transferase</keyword>
<dbReference type="SUPFAM" id="SSF53756">
    <property type="entry name" value="UDP-Glycosyltransferase/glycogen phosphorylase"/>
    <property type="match status" value="1"/>
</dbReference>
<comment type="caution">
    <text evidence="2">The sequence shown here is derived from an EMBL/GenBank/DDBJ whole genome shotgun (WGS) entry which is preliminary data.</text>
</comment>
<reference evidence="2 3" key="1">
    <citation type="journal article" date="2021" name="bioRxiv">
        <title>Unraveling nitrogen, sulfur and carbon metabolic pathways and microbial community transcriptional responses to substrate deprivation and toxicity stresses in a bioreactor mimicking anoxic brackish coastal sediment conditions.</title>
        <authorList>
            <person name="Martins P.D."/>
            <person name="Echeveste M.J."/>
            <person name="Arshad A."/>
            <person name="Kurth J."/>
            <person name="Ouboter H."/>
            <person name="Jetten M.S.M."/>
            <person name="Welte C.U."/>
        </authorList>
    </citation>
    <scope>NUCLEOTIDE SEQUENCE [LARGE SCALE GENOMIC DNA]</scope>
    <source>
        <strain evidence="2">MAG_38</strain>
    </source>
</reference>
<evidence type="ECO:0000256" key="1">
    <source>
        <dbReference type="ARBA" id="ARBA00022679"/>
    </source>
</evidence>
<protein>
    <submittedName>
        <fullName evidence="2">Glycosyltransferase family 4 protein</fullName>
    </submittedName>
</protein>
<dbReference type="Gene3D" id="3.40.50.2000">
    <property type="entry name" value="Glycogen Phosphorylase B"/>
    <property type="match status" value="1"/>
</dbReference>
<dbReference type="PANTHER" id="PTHR46401">
    <property type="entry name" value="GLYCOSYLTRANSFERASE WBBK-RELATED"/>
    <property type="match status" value="1"/>
</dbReference>
<accession>A0AAJ1EIG7</accession>
<dbReference type="CDD" id="cd03801">
    <property type="entry name" value="GT4_PimA-like"/>
    <property type="match status" value="1"/>
</dbReference>
<dbReference type="PANTHER" id="PTHR46401:SF2">
    <property type="entry name" value="GLYCOSYLTRANSFERASE WBBK-RELATED"/>
    <property type="match status" value="1"/>
</dbReference>
<dbReference type="GO" id="GO:0009103">
    <property type="term" value="P:lipopolysaccharide biosynthetic process"/>
    <property type="evidence" value="ECO:0007669"/>
    <property type="project" value="TreeGrafter"/>
</dbReference>
<dbReference type="Gene3D" id="3.40.50.11090">
    <property type="match status" value="1"/>
</dbReference>
<organism evidence="2 3">
    <name type="scientific">Candidatus Methylomirabilis tolerans</name>
    <dbReference type="NCBI Taxonomy" id="3123416"/>
    <lineage>
        <taxon>Bacteria</taxon>
        <taxon>Candidatus Methylomirabilota</taxon>
        <taxon>Candidatus Methylomirabilia</taxon>
        <taxon>Candidatus Methylomirabilales</taxon>
        <taxon>Candidatus Methylomirabilaceae</taxon>
        <taxon>Candidatus Methylomirabilis</taxon>
    </lineage>
</organism>
<dbReference type="GO" id="GO:0016757">
    <property type="term" value="F:glycosyltransferase activity"/>
    <property type="evidence" value="ECO:0007669"/>
    <property type="project" value="TreeGrafter"/>
</dbReference>
<sequence length="365" mass="40559">MSGALVVGQAGLMRVTPADLHRGSMRLIYLLEGTESWGGVKAVLEHANGLTRRGHLVQVLSKGQAPTWFPLEADFRQVPDFAAEQIPIADYIIGTYWTTVPPAVACGRGIPVHFCQGYEADYFPDVALCERVEAAYRLPTLKVTIRPHLKALIETRYGQACYDIGYGIDLNRFNPEPPPPLQGRYRILVVGPWEWPFKGIPDALQGLKQLKTQRRDLWVVRASQLPQSEAEAALDVVDEYHQDVNPYAMPALYRRCHLFISASTEAEGFGLPAMEAMACGLPCVLTRIPSYLSFDDGEAYASFVPLRDPPAISAAVDGLLNDLLQRAWQRTAGLQVAARYPMEAVVERLEALLLRGLSDRMIRRS</sequence>